<proteinExistence type="predicted"/>
<evidence type="ECO:0000313" key="2">
    <source>
        <dbReference type="Proteomes" id="UP000789901"/>
    </source>
</evidence>
<name>A0ABN7V3C0_GIGMA</name>
<dbReference type="Proteomes" id="UP000789901">
    <property type="component" value="Unassembled WGS sequence"/>
</dbReference>
<dbReference type="EMBL" id="CAJVQB010008205">
    <property type="protein sequence ID" value="CAG8715542.1"/>
    <property type="molecule type" value="Genomic_DNA"/>
</dbReference>
<evidence type="ECO:0000313" key="1">
    <source>
        <dbReference type="EMBL" id="CAG8715542.1"/>
    </source>
</evidence>
<organism evidence="1 2">
    <name type="scientific">Gigaspora margarita</name>
    <dbReference type="NCBI Taxonomy" id="4874"/>
    <lineage>
        <taxon>Eukaryota</taxon>
        <taxon>Fungi</taxon>
        <taxon>Fungi incertae sedis</taxon>
        <taxon>Mucoromycota</taxon>
        <taxon>Glomeromycotina</taxon>
        <taxon>Glomeromycetes</taxon>
        <taxon>Diversisporales</taxon>
        <taxon>Gigasporaceae</taxon>
        <taxon>Gigaspora</taxon>
    </lineage>
</organism>
<reference evidence="1 2" key="1">
    <citation type="submission" date="2021-06" db="EMBL/GenBank/DDBJ databases">
        <authorList>
            <person name="Kallberg Y."/>
            <person name="Tangrot J."/>
            <person name="Rosling A."/>
        </authorList>
    </citation>
    <scope>NUCLEOTIDE SEQUENCE [LARGE SCALE GENOMIC DNA]</scope>
    <source>
        <strain evidence="1 2">120-4 pot B 10/14</strain>
    </source>
</reference>
<keyword evidence="2" id="KW-1185">Reference proteome</keyword>
<accession>A0ABN7V3C0</accession>
<sequence length="207" mass="24145">MVVALPNHDLANSSRIFLLDNSIFRIRINNSKDPNDGSDELDLSYWTNCKKEESRLPSIHVEEHKDEKCVYINGILNSSYGIIWDTVETIVSRSFDDETIPVYTFANIYREFINPKGLIRCIEHNANEEDLIAKIGVLSEINNPRFHGKIFIYKNAMCHRFHRYHSLNPDDYVICKRPVKCIFSEWEKVKCSEAHISILINHSKILF</sequence>
<protein>
    <submittedName>
        <fullName evidence="1">24454_t:CDS:1</fullName>
    </submittedName>
</protein>
<comment type="caution">
    <text evidence="1">The sequence shown here is derived from an EMBL/GenBank/DDBJ whole genome shotgun (WGS) entry which is preliminary data.</text>
</comment>
<gene>
    <name evidence="1" type="ORF">GMARGA_LOCUS13085</name>
</gene>